<feature type="domain" description="NADPH-dependent FMN reductase-like" evidence="3">
    <location>
        <begin position="3"/>
        <end position="156"/>
    </location>
</feature>
<gene>
    <name evidence="4" type="ORF">SAMN00808754_2804</name>
</gene>
<dbReference type="Pfam" id="PF03358">
    <property type="entry name" value="FMN_red"/>
    <property type="match status" value="1"/>
</dbReference>
<reference evidence="4 5" key="1">
    <citation type="submission" date="2017-04" db="EMBL/GenBank/DDBJ databases">
        <authorList>
            <person name="Afonso C.L."/>
            <person name="Miller P.J."/>
            <person name="Scott M.A."/>
            <person name="Spackman E."/>
            <person name="Goraichik I."/>
            <person name="Dimitrov K.M."/>
            <person name="Suarez D.L."/>
            <person name="Swayne D.E."/>
        </authorList>
    </citation>
    <scope>NUCLEOTIDE SEQUENCE [LARGE SCALE GENOMIC DNA]</scope>
    <source>
        <strain evidence="4 5">ToBE</strain>
    </source>
</reference>
<dbReference type="InterPro" id="IPR029039">
    <property type="entry name" value="Flavoprotein-like_sf"/>
</dbReference>
<evidence type="ECO:0000259" key="3">
    <source>
        <dbReference type="Pfam" id="PF03358"/>
    </source>
</evidence>
<proteinExistence type="predicted"/>
<evidence type="ECO:0000313" key="5">
    <source>
        <dbReference type="Proteomes" id="UP000192569"/>
    </source>
</evidence>
<protein>
    <submittedName>
        <fullName evidence="4">Multimeric flavodoxin WrbA</fullName>
    </submittedName>
</protein>
<dbReference type="PANTHER" id="PTHR43278">
    <property type="entry name" value="NAD(P)H-DEPENDENT FMN-CONTAINING OXIDOREDUCTASE YWQN-RELATED"/>
    <property type="match status" value="1"/>
</dbReference>
<dbReference type="InterPro" id="IPR051796">
    <property type="entry name" value="ISF_SsuE-like"/>
</dbReference>
<dbReference type="GO" id="GO:0016491">
    <property type="term" value="F:oxidoreductase activity"/>
    <property type="evidence" value="ECO:0007669"/>
    <property type="project" value="InterPro"/>
</dbReference>
<dbReference type="RefSeq" id="WP_084666500.1">
    <property type="nucleotide sequence ID" value="NZ_LT838272.1"/>
</dbReference>
<dbReference type="InterPro" id="IPR005025">
    <property type="entry name" value="FMN_Rdtase-like_dom"/>
</dbReference>
<dbReference type="EMBL" id="LT838272">
    <property type="protein sequence ID" value="SMB99230.1"/>
    <property type="molecule type" value="Genomic_DNA"/>
</dbReference>
<dbReference type="Proteomes" id="UP000192569">
    <property type="component" value="Chromosome I"/>
</dbReference>
<name>A0A1W1W171_9FIRM</name>
<evidence type="ECO:0000256" key="1">
    <source>
        <dbReference type="ARBA" id="ARBA00022630"/>
    </source>
</evidence>
<dbReference type="PANTHER" id="PTHR43278:SF3">
    <property type="entry name" value="IRON-SULFUR FLAVOPROTEIN MJ0731"/>
    <property type="match status" value="1"/>
</dbReference>
<evidence type="ECO:0000313" key="4">
    <source>
        <dbReference type="EMBL" id="SMB99230.1"/>
    </source>
</evidence>
<keyword evidence="5" id="KW-1185">Reference proteome</keyword>
<dbReference type="Gene3D" id="3.40.50.360">
    <property type="match status" value="1"/>
</dbReference>
<dbReference type="OrthoDB" id="9790975at2"/>
<keyword evidence="2" id="KW-0288">FMN</keyword>
<dbReference type="AlphaFoldDB" id="A0A1W1W171"/>
<keyword evidence="1" id="KW-0285">Flavoprotein</keyword>
<sequence>MLKVLGISGSLRENSNTEYLVRYALSLFPDTEFKTELVSLKELVIKPCQGCYGCLTARKCVQEDDDFEFVYQKMAEADGLIIGTPVYFSSVHPQLMALLDRAGFVRLWTGEQFSGKVGGPITVARRAGHNTAFAQLLLWFFINDIIVPGSSYWTMAVAGSRGARDAAKDEEGLRHITKFVKNMSRVMKALQVAPDL</sequence>
<organism evidence="4 5">
    <name type="scientific">Thermanaeromonas toyohensis ToBE</name>
    <dbReference type="NCBI Taxonomy" id="698762"/>
    <lineage>
        <taxon>Bacteria</taxon>
        <taxon>Bacillati</taxon>
        <taxon>Bacillota</taxon>
        <taxon>Clostridia</taxon>
        <taxon>Neomoorellales</taxon>
        <taxon>Neomoorellaceae</taxon>
        <taxon>Thermanaeromonas</taxon>
    </lineage>
</organism>
<accession>A0A1W1W171</accession>
<dbReference type="SUPFAM" id="SSF52218">
    <property type="entry name" value="Flavoproteins"/>
    <property type="match status" value="1"/>
</dbReference>
<evidence type="ECO:0000256" key="2">
    <source>
        <dbReference type="ARBA" id="ARBA00022643"/>
    </source>
</evidence>
<dbReference type="STRING" id="698762.SAMN00808754_2804"/>